<dbReference type="InterPro" id="IPR036324">
    <property type="entry name" value="Mn/Fe_SOD_N_sf"/>
</dbReference>
<dbReference type="GO" id="GO:0046872">
    <property type="term" value="F:metal ion binding"/>
    <property type="evidence" value="ECO:0007669"/>
    <property type="project" value="UniProtKB-KW"/>
</dbReference>
<dbReference type="FunFam" id="1.10.287.990:FF:000001">
    <property type="entry name" value="Superoxide dismutase"/>
    <property type="match status" value="1"/>
</dbReference>
<dbReference type="SUPFAM" id="SSF46609">
    <property type="entry name" value="Fe,Mn superoxide dismutase (SOD), N-terminal domain"/>
    <property type="match status" value="1"/>
</dbReference>
<dbReference type="InterPro" id="IPR036314">
    <property type="entry name" value="SOD_C_sf"/>
</dbReference>
<dbReference type="InterPro" id="IPR001189">
    <property type="entry name" value="Mn/Fe_SOD"/>
</dbReference>
<evidence type="ECO:0000256" key="4">
    <source>
        <dbReference type="ARBA" id="ARBA00023002"/>
    </source>
</evidence>
<dbReference type="PRINTS" id="PR01703">
    <property type="entry name" value="MNSODISMTASE"/>
</dbReference>
<dbReference type="FunFam" id="3.55.40.20:FF:000001">
    <property type="entry name" value="Superoxide dismutase"/>
    <property type="match status" value="1"/>
</dbReference>
<dbReference type="PANTHER" id="PTHR43595">
    <property type="entry name" value="37S RIBOSOMAL PROTEIN S26, MITOCHONDRIAL"/>
    <property type="match status" value="1"/>
</dbReference>
<name>H5SKX9_9ZZZZ</name>
<proteinExistence type="inferred from homology"/>
<keyword evidence="4" id="KW-0560">Oxidoreductase</keyword>
<dbReference type="GO" id="GO:0004784">
    <property type="term" value="F:superoxide dismutase activity"/>
    <property type="evidence" value="ECO:0007669"/>
    <property type="project" value="UniProtKB-EC"/>
</dbReference>
<keyword evidence="3" id="KW-0479">Metal-binding</keyword>
<dbReference type="Pfam" id="PF02777">
    <property type="entry name" value="Sod_Fe_C"/>
    <property type="match status" value="1"/>
</dbReference>
<reference evidence="7" key="1">
    <citation type="journal article" date="2005" name="Environ. Microbiol.">
        <title>Genetic and functional properties of uncultivated thermophilic crenarchaeotes from a subsurface gold mine as revealed by analysis of genome fragments.</title>
        <authorList>
            <person name="Nunoura T."/>
            <person name="Hirayama H."/>
            <person name="Takami H."/>
            <person name="Oida H."/>
            <person name="Nishi S."/>
            <person name="Shimamura S."/>
            <person name="Suzuki Y."/>
            <person name="Inagaki F."/>
            <person name="Takai K."/>
            <person name="Nealson K.H."/>
            <person name="Horikoshi K."/>
        </authorList>
    </citation>
    <scope>NUCLEOTIDE SEQUENCE</scope>
</reference>
<evidence type="ECO:0000256" key="2">
    <source>
        <dbReference type="ARBA" id="ARBA00012682"/>
    </source>
</evidence>
<dbReference type="Pfam" id="PF00081">
    <property type="entry name" value="Sod_Fe_N"/>
    <property type="match status" value="1"/>
</dbReference>
<gene>
    <name evidence="7" type="ORF">HGMM_F42G09C41</name>
</gene>
<dbReference type="Gene3D" id="3.55.40.20">
    <property type="entry name" value="Iron/manganese superoxide dismutase, C-terminal domain"/>
    <property type="match status" value="1"/>
</dbReference>
<dbReference type="AlphaFoldDB" id="H5SKX9"/>
<dbReference type="EMBL" id="AP011758">
    <property type="protein sequence ID" value="BAL56815.1"/>
    <property type="molecule type" value="Genomic_DNA"/>
</dbReference>
<feature type="domain" description="Manganese/iron superoxide dismutase N-terminal" evidence="5">
    <location>
        <begin position="22"/>
        <end position="108"/>
    </location>
</feature>
<evidence type="ECO:0000313" key="7">
    <source>
        <dbReference type="EMBL" id="BAL56815.1"/>
    </source>
</evidence>
<dbReference type="PROSITE" id="PS00088">
    <property type="entry name" value="SOD_MN"/>
    <property type="match status" value="1"/>
</dbReference>
<dbReference type="InterPro" id="IPR019832">
    <property type="entry name" value="Mn/Fe_SOD_C"/>
</dbReference>
<evidence type="ECO:0000259" key="5">
    <source>
        <dbReference type="Pfam" id="PF00081"/>
    </source>
</evidence>
<dbReference type="PANTHER" id="PTHR43595:SF2">
    <property type="entry name" value="SMALL RIBOSOMAL SUBUNIT PROTEIN MS42"/>
    <property type="match status" value="1"/>
</dbReference>
<comment type="similarity">
    <text evidence="1">Belongs to the iron/manganese superoxide dismutase family.</text>
</comment>
<dbReference type="Gene3D" id="1.10.287.990">
    <property type="entry name" value="Fe,Mn superoxide dismutase (SOD) domain"/>
    <property type="match status" value="1"/>
</dbReference>
<accession>H5SKX9</accession>
<evidence type="ECO:0000256" key="1">
    <source>
        <dbReference type="ARBA" id="ARBA00008714"/>
    </source>
</evidence>
<dbReference type="InterPro" id="IPR019833">
    <property type="entry name" value="Mn/Fe_SOD_BS"/>
</dbReference>
<dbReference type="EC" id="1.15.1.1" evidence="2"/>
<dbReference type="PIRSF" id="PIRSF000349">
    <property type="entry name" value="SODismutase"/>
    <property type="match status" value="1"/>
</dbReference>
<evidence type="ECO:0000256" key="3">
    <source>
        <dbReference type="ARBA" id="ARBA00022723"/>
    </source>
</evidence>
<dbReference type="InterPro" id="IPR019831">
    <property type="entry name" value="Mn/Fe_SOD_N"/>
</dbReference>
<evidence type="ECO:0000259" key="6">
    <source>
        <dbReference type="Pfam" id="PF02777"/>
    </source>
</evidence>
<dbReference type="SUPFAM" id="SSF54719">
    <property type="entry name" value="Fe,Mn superoxide dismutase (SOD), C-terminal domain"/>
    <property type="match status" value="1"/>
</dbReference>
<reference evidence="7" key="2">
    <citation type="journal article" date="2012" name="PLoS ONE">
        <title>A Deeply Branching Thermophilic Bacterium with an Ancient Acetyl-CoA Pathway Dominates a Subsurface Ecosystem.</title>
        <authorList>
            <person name="Takami H."/>
            <person name="Noguchi H."/>
            <person name="Takaki Y."/>
            <person name="Uchiyama I."/>
            <person name="Toyoda A."/>
            <person name="Nishi S."/>
            <person name="Chee G.-J."/>
            <person name="Arai W."/>
            <person name="Nunoura T."/>
            <person name="Itoh T."/>
            <person name="Hattori M."/>
            <person name="Takai K."/>
        </authorList>
    </citation>
    <scope>NUCLEOTIDE SEQUENCE</scope>
</reference>
<organism evidence="7">
    <name type="scientific">uncultured prokaryote</name>
    <dbReference type="NCBI Taxonomy" id="198431"/>
    <lineage>
        <taxon>unclassified sequences</taxon>
        <taxon>environmental samples</taxon>
    </lineage>
</organism>
<sequence length="223" mass="24801">MAAAAVAPPRLAPAPAPKLSLELPPLPYAYDALEPSIDAETMRLHHDKHHAAYIAGLAKALEQVPSLAQYSLEELLQSLDKVPSEVRTAVRNHGGGHYNHSLFWQCLAPNPPAAPQGELATAIIRDFGSLESFKESFSKQAMGVFGSGWAWLVVEKGKLKVETTPNQDTPLASGKKPILGLDLWEHAYYLKYQWRRAEYVAAFWHVVNWPFVAERWQKLVASR</sequence>
<feature type="domain" description="Manganese/iron superoxide dismutase C-terminal" evidence="6">
    <location>
        <begin position="115"/>
        <end position="215"/>
    </location>
</feature>
<protein>
    <recommendedName>
        <fullName evidence="2">superoxide dismutase</fullName>
        <ecNumber evidence="2">1.15.1.1</ecNumber>
    </recommendedName>
</protein>